<dbReference type="EMBL" id="JAOYFB010000003">
    <property type="protein sequence ID" value="KAK4009129.1"/>
    <property type="molecule type" value="Genomic_DNA"/>
</dbReference>
<reference evidence="1 2" key="1">
    <citation type="journal article" date="2023" name="Nucleic Acids Res.">
        <title>The hologenome of Daphnia magna reveals possible DNA methylation and microbiome-mediated evolution of the host genome.</title>
        <authorList>
            <person name="Chaturvedi A."/>
            <person name="Li X."/>
            <person name="Dhandapani V."/>
            <person name="Marshall H."/>
            <person name="Kissane S."/>
            <person name="Cuenca-Cambronero M."/>
            <person name="Asole G."/>
            <person name="Calvet F."/>
            <person name="Ruiz-Romero M."/>
            <person name="Marangio P."/>
            <person name="Guigo R."/>
            <person name="Rago D."/>
            <person name="Mirbahai L."/>
            <person name="Eastwood N."/>
            <person name="Colbourne J.K."/>
            <person name="Zhou J."/>
            <person name="Mallon E."/>
            <person name="Orsini L."/>
        </authorList>
    </citation>
    <scope>NUCLEOTIDE SEQUENCE [LARGE SCALE GENOMIC DNA]</scope>
    <source>
        <strain evidence="1">LRV0_1</strain>
    </source>
</reference>
<keyword evidence="2" id="KW-1185">Reference proteome</keyword>
<dbReference type="Proteomes" id="UP001234178">
    <property type="component" value="Unassembled WGS sequence"/>
</dbReference>
<sequence>MLGRNPSYPYVHKNLFVKPYALLLTDYALRNCIRMAFGYVSNLEVKQRGRERGLELKTVSPGVEF</sequence>
<evidence type="ECO:0000313" key="1">
    <source>
        <dbReference type="EMBL" id="KAK4009129.1"/>
    </source>
</evidence>
<comment type="caution">
    <text evidence="1">The sequence shown here is derived from an EMBL/GenBank/DDBJ whole genome shotgun (WGS) entry which is preliminary data.</text>
</comment>
<organism evidence="1 2">
    <name type="scientific">Daphnia magna</name>
    <dbReference type="NCBI Taxonomy" id="35525"/>
    <lineage>
        <taxon>Eukaryota</taxon>
        <taxon>Metazoa</taxon>
        <taxon>Ecdysozoa</taxon>
        <taxon>Arthropoda</taxon>
        <taxon>Crustacea</taxon>
        <taxon>Branchiopoda</taxon>
        <taxon>Diplostraca</taxon>
        <taxon>Cladocera</taxon>
        <taxon>Anomopoda</taxon>
        <taxon>Daphniidae</taxon>
        <taxon>Daphnia</taxon>
    </lineage>
</organism>
<protein>
    <submittedName>
        <fullName evidence="1">Uncharacterized protein</fullName>
    </submittedName>
</protein>
<name>A0ABQ9Z8Y3_9CRUS</name>
<proteinExistence type="predicted"/>
<evidence type="ECO:0000313" key="2">
    <source>
        <dbReference type="Proteomes" id="UP001234178"/>
    </source>
</evidence>
<accession>A0ABQ9Z8Y3</accession>
<gene>
    <name evidence="1" type="ORF">OUZ56_018140</name>
</gene>